<protein>
    <submittedName>
        <fullName evidence="1">Uncharacterized protein</fullName>
    </submittedName>
</protein>
<evidence type="ECO:0000313" key="1">
    <source>
        <dbReference type="EMBL" id="MDV3443622.1"/>
    </source>
</evidence>
<reference evidence="1 2" key="1">
    <citation type="submission" date="2023-10" db="EMBL/GenBank/DDBJ databases">
        <title>Pseudomonas otitidis isolated from a paediatric patient with cystic fibrosis in Chile.</title>
        <authorList>
            <person name="Amsteins-Romero L."/>
            <person name="Opazo-Capurro A."/>
            <person name="Matus-Kohler M."/>
            <person name="Gonzalez-Rocha G."/>
        </authorList>
    </citation>
    <scope>NUCLEOTIDE SEQUENCE [LARGE SCALE GENOMIC DNA]</scope>
    <source>
        <strain evidence="1 2">P-714</strain>
    </source>
</reference>
<keyword evidence="2" id="KW-1185">Reference proteome</keyword>
<comment type="caution">
    <text evidence="1">The sequence shown here is derived from an EMBL/GenBank/DDBJ whole genome shotgun (WGS) entry which is preliminary data.</text>
</comment>
<organism evidence="1 2">
    <name type="scientific">Metapseudomonas otitidis</name>
    <dbReference type="NCBI Taxonomy" id="319939"/>
    <lineage>
        <taxon>Bacteria</taxon>
        <taxon>Pseudomonadati</taxon>
        <taxon>Pseudomonadota</taxon>
        <taxon>Gammaproteobacteria</taxon>
        <taxon>Pseudomonadales</taxon>
        <taxon>Pseudomonadaceae</taxon>
        <taxon>Metapseudomonas</taxon>
    </lineage>
</organism>
<gene>
    <name evidence="1" type="ORF">R0G64_29845</name>
</gene>
<dbReference type="RefSeq" id="WP_317234713.1">
    <property type="nucleotide sequence ID" value="NZ_JAWJUL010000216.1"/>
</dbReference>
<accession>A0ABU3Y0I8</accession>
<evidence type="ECO:0000313" key="2">
    <source>
        <dbReference type="Proteomes" id="UP001273935"/>
    </source>
</evidence>
<sequence>MQLNLLTHESRMNDAELITVPRVEYEALRQFYETNIGVRVAFTESDAHKAIAAHNVAERALHQLGQDQCRWRSRVEIITPKSE</sequence>
<name>A0ABU3Y0I8_9GAMM</name>
<proteinExistence type="predicted"/>
<dbReference type="Proteomes" id="UP001273935">
    <property type="component" value="Unassembled WGS sequence"/>
</dbReference>
<dbReference type="EMBL" id="JAWJUL010000216">
    <property type="protein sequence ID" value="MDV3443622.1"/>
    <property type="molecule type" value="Genomic_DNA"/>
</dbReference>